<dbReference type="Proteomes" id="UP000281553">
    <property type="component" value="Unassembled WGS sequence"/>
</dbReference>
<dbReference type="EMBL" id="UYRU01068443">
    <property type="protein sequence ID" value="VDN17701.1"/>
    <property type="molecule type" value="Genomic_DNA"/>
</dbReference>
<dbReference type="Gene3D" id="1.10.510.10">
    <property type="entry name" value="Transferase(Phosphotransferase) domain 1"/>
    <property type="match status" value="1"/>
</dbReference>
<dbReference type="OrthoDB" id="162894at2759"/>
<reference evidence="1 2" key="1">
    <citation type="submission" date="2018-11" db="EMBL/GenBank/DDBJ databases">
        <authorList>
            <consortium name="Pathogen Informatics"/>
        </authorList>
    </citation>
    <scope>NUCLEOTIDE SEQUENCE [LARGE SCALE GENOMIC DNA]</scope>
</reference>
<name>A0A3P7MII3_DIBLA</name>
<dbReference type="InterPro" id="IPR011009">
    <property type="entry name" value="Kinase-like_dom_sf"/>
</dbReference>
<organism evidence="1 2">
    <name type="scientific">Dibothriocephalus latus</name>
    <name type="common">Fish tapeworm</name>
    <name type="synonym">Diphyllobothrium latum</name>
    <dbReference type="NCBI Taxonomy" id="60516"/>
    <lineage>
        <taxon>Eukaryota</taxon>
        <taxon>Metazoa</taxon>
        <taxon>Spiralia</taxon>
        <taxon>Lophotrochozoa</taxon>
        <taxon>Platyhelminthes</taxon>
        <taxon>Cestoda</taxon>
        <taxon>Eucestoda</taxon>
        <taxon>Diphyllobothriidea</taxon>
        <taxon>Diphyllobothriidae</taxon>
        <taxon>Dibothriocephalus</taxon>
    </lineage>
</organism>
<sequence>MGIILFEMLTGVTPFADETPEAIFHNILTAGTIFPANNAIRIRSCLPFIPV</sequence>
<gene>
    <name evidence="1" type="ORF">DILT_LOCUS12997</name>
</gene>
<dbReference type="AlphaFoldDB" id="A0A3P7MII3"/>
<accession>A0A3P7MII3</accession>
<keyword evidence="2" id="KW-1185">Reference proteome</keyword>
<evidence type="ECO:0008006" key="3">
    <source>
        <dbReference type="Google" id="ProtNLM"/>
    </source>
</evidence>
<protein>
    <recommendedName>
        <fullName evidence="3">Protein kinase domain-containing protein</fullName>
    </recommendedName>
</protein>
<evidence type="ECO:0000313" key="2">
    <source>
        <dbReference type="Proteomes" id="UP000281553"/>
    </source>
</evidence>
<dbReference type="SUPFAM" id="SSF56112">
    <property type="entry name" value="Protein kinase-like (PK-like)"/>
    <property type="match status" value="1"/>
</dbReference>
<proteinExistence type="predicted"/>
<evidence type="ECO:0000313" key="1">
    <source>
        <dbReference type="EMBL" id="VDN17701.1"/>
    </source>
</evidence>